<feature type="region of interest" description="Disordered" evidence="5">
    <location>
        <begin position="255"/>
        <end position="294"/>
    </location>
</feature>
<evidence type="ECO:0000259" key="7">
    <source>
        <dbReference type="Pfam" id="PF04542"/>
    </source>
</evidence>
<dbReference type="InterPro" id="IPR000943">
    <property type="entry name" value="RNA_pol_sigma70"/>
</dbReference>
<evidence type="ECO:0000256" key="5">
    <source>
        <dbReference type="SAM" id="MobiDB-lite"/>
    </source>
</evidence>
<keyword evidence="2" id="KW-0731">Sigma factor</keyword>
<gene>
    <name evidence="9" type="ORF">KSB_26370</name>
</gene>
<dbReference type="NCBIfam" id="NF005413">
    <property type="entry name" value="PRK06986.1"/>
    <property type="match status" value="1"/>
</dbReference>
<evidence type="ECO:0000259" key="6">
    <source>
        <dbReference type="Pfam" id="PF04539"/>
    </source>
</evidence>
<comment type="caution">
    <text evidence="9">The sequence shown here is derived from an EMBL/GenBank/DDBJ whole genome shotgun (WGS) entry which is preliminary data.</text>
</comment>
<feature type="domain" description="RNA polymerase sigma-70 region 4" evidence="8">
    <location>
        <begin position="199"/>
        <end position="247"/>
    </location>
</feature>
<dbReference type="InterPro" id="IPR013324">
    <property type="entry name" value="RNA_pol_sigma_r3/r4-like"/>
</dbReference>
<reference evidence="9 10" key="1">
    <citation type="journal article" date="2021" name="Int. J. Syst. Evol. Microbiol.">
        <title>Reticulibacter mediterranei gen. nov., sp. nov., within the new family Reticulibacteraceae fam. nov., and Ktedonospora formicarum gen. nov., sp. nov., Ktedonobacter robiniae sp. nov., Dictyobacter formicarum sp. nov. and Dictyobacter arantiisoli sp. nov., belonging to the class Ktedonobacteria.</title>
        <authorList>
            <person name="Yabe S."/>
            <person name="Zheng Y."/>
            <person name="Wang C.M."/>
            <person name="Sakai Y."/>
            <person name="Abe K."/>
            <person name="Yokota A."/>
            <person name="Donadio S."/>
            <person name="Cavaletti L."/>
            <person name="Monciardini P."/>
        </authorList>
    </citation>
    <scope>NUCLEOTIDE SEQUENCE [LARGE SCALE GENOMIC DNA]</scope>
    <source>
        <strain evidence="9 10">SOSP1-30</strain>
    </source>
</reference>
<dbReference type="SUPFAM" id="SSF88659">
    <property type="entry name" value="Sigma3 and sigma4 domains of RNA polymerase sigma factors"/>
    <property type="match status" value="2"/>
</dbReference>
<dbReference type="CDD" id="cd06171">
    <property type="entry name" value="Sigma70_r4"/>
    <property type="match status" value="1"/>
</dbReference>
<dbReference type="InterPro" id="IPR007624">
    <property type="entry name" value="RNA_pol_sigma70_r3"/>
</dbReference>
<dbReference type="Pfam" id="PF04545">
    <property type="entry name" value="Sigma70_r4"/>
    <property type="match status" value="1"/>
</dbReference>
<dbReference type="InterPro" id="IPR014284">
    <property type="entry name" value="RNA_pol_sigma-70_dom"/>
</dbReference>
<dbReference type="InterPro" id="IPR007627">
    <property type="entry name" value="RNA_pol_sigma70_r2"/>
</dbReference>
<dbReference type="Pfam" id="PF04539">
    <property type="entry name" value="Sigma70_r3"/>
    <property type="match status" value="1"/>
</dbReference>
<dbReference type="Pfam" id="PF04542">
    <property type="entry name" value="Sigma70_r2"/>
    <property type="match status" value="1"/>
</dbReference>
<evidence type="ECO:0000256" key="4">
    <source>
        <dbReference type="ARBA" id="ARBA00023163"/>
    </source>
</evidence>
<dbReference type="Gene3D" id="1.10.1740.10">
    <property type="match status" value="1"/>
</dbReference>
<dbReference type="PRINTS" id="PR00046">
    <property type="entry name" value="SIGMA70FCT"/>
</dbReference>
<dbReference type="PIRSF" id="PIRSF000770">
    <property type="entry name" value="RNA_pol_sigma-SigE/K"/>
    <property type="match status" value="1"/>
</dbReference>
<evidence type="ECO:0000256" key="1">
    <source>
        <dbReference type="ARBA" id="ARBA00023015"/>
    </source>
</evidence>
<keyword evidence="4" id="KW-0804">Transcription</keyword>
<keyword evidence="1" id="KW-0805">Transcription regulation</keyword>
<evidence type="ECO:0000259" key="8">
    <source>
        <dbReference type="Pfam" id="PF04545"/>
    </source>
</evidence>
<sequence length="294" mass="33078">MQATATLSEIWERYQEHKSSELRNELITMYAPLVRLAVGRLGIPPTSIMDSEDLIGYGMIGLISAIDRYDPSRGVRFEAFATPRIRGAVIDQIRQLNWLPRSSVSRIRQIERTHAELEQQLGRPATEAEAAKALDVSVERYRQMLTEMSVSVLSLDAPLGSSIQEDESASLGDMLEDESQQDPGEAVEREELIQALSTALQHLPPREQLLLSLYYKEELTMKEISRIMNVSESRVCQLRMQALVRLRSTLGAYQTGETAPSKDQGKAKSEGETQPVYAYHHSGGKHHMETTRTH</sequence>
<dbReference type="RefSeq" id="WP_201370906.1">
    <property type="nucleotide sequence ID" value="NZ_BNJG01000001.1"/>
</dbReference>
<accession>A0ABQ3UP47</accession>
<dbReference type="InterPro" id="IPR013325">
    <property type="entry name" value="RNA_pol_sigma_r2"/>
</dbReference>
<dbReference type="NCBIfam" id="TIGR02937">
    <property type="entry name" value="sigma70-ECF"/>
    <property type="match status" value="1"/>
</dbReference>
<keyword evidence="10" id="KW-1185">Reference proteome</keyword>
<evidence type="ECO:0000313" key="9">
    <source>
        <dbReference type="EMBL" id="GHO54162.1"/>
    </source>
</evidence>
<organism evidence="9 10">
    <name type="scientific">Ktedonobacter robiniae</name>
    <dbReference type="NCBI Taxonomy" id="2778365"/>
    <lineage>
        <taxon>Bacteria</taxon>
        <taxon>Bacillati</taxon>
        <taxon>Chloroflexota</taxon>
        <taxon>Ktedonobacteria</taxon>
        <taxon>Ktedonobacterales</taxon>
        <taxon>Ktedonobacteraceae</taxon>
        <taxon>Ktedonobacter</taxon>
    </lineage>
</organism>
<dbReference type="PANTHER" id="PTHR30385">
    <property type="entry name" value="SIGMA FACTOR F FLAGELLAR"/>
    <property type="match status" value="1"/>
</dbReference>
<proteinExistence type="predicted"/>
<protein>
    <submittedName>
        <fullName evidence="9">Sigma 28 (Flagella/sporulation)</fullName>
    </submittedName>
</protein>
<evidence type="ECO:0000313" key="10">
    <source>
        <dbReference type="Proteomes" id="UP000654345"/>
    </source>
</evidence>
<dbReference type="PANTHER" id="PTHR30385:SF7">
    <property type="entry name" value="RNA POLYMERASE SIGMA FACTOR FLIA"/>
    <property type="match status" value="1"/>
</dbReference>
<dbReference type="SUPFAM" id="SSF88946">
    <property type="entry name" value="Sigma2 domain of RNA polymerase sigma factors"/>
    <property type="match status" value="1"/>
</dbReference>
<dbReference type="NCBIfam" id="TIGR02479">
    <property type="entry name" value="FliA_WhiG"/>
    <property type="match status" value="1"/>
</dbReference>
<dbReference type="InterPro" id="IPR007630">
    <property type="entry name" value="RNA_pol_sigma70_r4"/>
</dbReference>
<keyword evidence="3" id="KW-0238">DNA-binding</keyword>
<evidence type="ECO:0000256" key="2">
    <source>
        <dbReference type="ARBA" id="ARBA00023082"/>
    </source>
</evidence>
<name>A0ABQ3UP47_9CHLR</name>
<dbReference type="Gene3D" id="1.20.140.160">
    <property type="match status" value="1"/>
</dbReference>
<dbReference type="Proteomes" id="UP000654345">
    <property type="component" value="Unassembled WGS sequence"/>
</dbReference>
<feature type="domain" description="RNA polymerase sigma-70 region 2" evidence="7">
    <location>
        <begin position="26"/>
        <end position="98"/>
    </location>
</feature>
<dbReference type="InterPro" id="IPR012845">
    <property type="entry name" value="RNA_pol_sigma_FliA_WhiG"/>
</dbReference>
<evidence type="ECO:0000256" key="3">
    <source>
        <dbReference type="ARBA" id="ARBA00023125"/>
    </source>
</evidence>
<feature type="domain" description="RNA polymerase sigma-70 region 3" evidence="6">
    <location>
        <begin position="106"/>
        <end position="186"/>
    </location>
</feature>
<dbReference type="EMBL" id="BNJG01000001">
    <property type="protein sequence ID" value="GHO54162.1"/>
    <property type="molecule type" value="Genomic_DNA"/>
</dbReference>